<evidence type="ECO:0000313" key="6">
    <source>
        <dbReference type="Proteomes" id="UP000191133"/>
    </source>
</evidence>
<proteinExistence type="predicted"/>
<evidence type="ECO:0000256" key="1">
    <source>
        <dbReference type="ARBA" id="ARBA00004370"/>
    </source>
</evidence>
<evidence type="ECO:0000256" key="3">
    <source>
        <dbReference type="SAM" id="SignalP"/>
    </source>
</evidence>
<feature type="domain" description="Beta-lactamase-related" evidence="4">
    <location>
        <begin position="33"/>
        <end position="347"/>
    </location>
</feature>
<dbReference type="InterPro" id="IPR001466">
    <property type="entry name" value="Beta-lactam-related"/>
</dbReference>
<name>A0A1W1H2D8_9GAMM</name>
<dbReference type="Pfam" id="PF00144">
    <property type="entry name" value="Beta-lactamase"/>
    <property type="match status" value="1"/>
</dbReference>
<reference evidence="6" key="1">
    <citation type="submission" date="2016-10" db="EMBL/GenBank/DDBJ databases">
        <authorList>
            <person name="Varghese N."/>
        </authorList>
    </citation>
    <scope>NUCLEOTIDE SEQUENCE [LARGE SCALE GENOMIC DNA]</scope>
    <source>
        <strain evidence="6">92MFCol6.1</strain>
    </source>
</reference>
<dbReference type="SUPFAM" id="SSF56601">
    <property type="entry name" value="beta-lactamase/transpeptidase-like"/>
    <property type="match status" value="1"/>
</dbReference>
<dbReference type="PANTHER" id="PTHR46825:SF11">
    <property type="entry name" value="PENICILLIN-BINDING PROTEIN 4"/>
    <property type="match status" value="1"/>
</dbReference>
<evidence type="ECO:0000256" key="2">
    <source>
        <dbReference type="ARBA" id="ARBA00023136"/>
    </source>
</evidence>
<dbReference type="EMBL" id="FWEU01000005">
    <property type="protein sequence ID" value="SLM25775.1"/>
    <property type="molecule type" value="Genomic_DNA"/>
</dbReference>
<keyword evidence="2" id="KW-0472">Membrane</keyword>
<feature type="chain" id="PRO_5013184472" evidence="3">
    <location>
        <begin position="20"/>
        <end position="369"/>
    </location>
</feature>
<comment type="subcellular location">
    <subcellularLocation>
        <location evidence="1">Membrane</location>
    </subcellularLocation>
</comment>
<protein>
    <submittedName>
        <fullName evidence="5">CubicO group peptidase, beta-lactamase class C family</fullName>
    </submittedName>
</protein>
<gene>
    <name evidence="5" type="ORF">SAMN04488690_3528</name>
</gene>
<dbReference type="InterPro" id="IPR012338">
    <property type="entry name" value="Beta-lactam/transpept-like"/>
</dbReference>
<feature type="signal peptide" evidence="3">
    <location>
        <begin position="1"/>
        <end position="19"/>
    </location>
</feature>
<evidence type="ECO:0000259" key="4">
    <source>
        <dbReference type="Pfam" id="PF00144"/>
    </source>
</evidence>
<accession>A0A1W1H2D8</accession>
<evidence type="ECO:0000313" key="5">
    <source>
        <dbReference type="EMBL" id="SLM25775.1"/>
    </source>
</evidence>
<dbReference type="InterPro" id="IPR050491">
    <property type="entry name" value="AmpC-like"/>
</dbReference>
<dbReference type="PANTHER" id="PTHR46825">
    <property type="entry name" value="D-ALANYL-D-ALANINE-CARBOXYPEPTIDASE/ENDOPEPTIDASE AMPH"/>
    <property type="match status" value="1"/>
</dbReference>
<dbReference type="Gene3D" id="3.40.710.10">
    <property type="entry name" value="DD-peptidase/beta-lactamase superfamily"/>
    <property type="match status" value="1"/>
</dbReference>
<sequence>MPRQTLRTLLMIISLLPFAAVSANQDQANDQTRRFIRQTMQEQRIPGLQIAVVKDGQVVLSETYGLANVENGVVATRSTRFPLNSATKSFTGVALAQLAQDGRVDLDAPIARYLDDLPESWRAVRVRQLLAHTSGLPDILDAEGLLGGGSEQDAWQAVRALPAGARAGERFQYNQTNYLLLARIIARQSGMPYERFLATGQFSTARMARTTFGDSYDLIPDAATMYSYLPRATDAKDATPRLSHWFYDMPPSLWAGGGILTTADDTARWLVALQEGRLLGQRAVQQMWTAERLNDGSAGDWAAGWPVFNTAPDLQVGGMGGARSAFIVYPERELAVVVLTNLVGANPQQFIPRIAGFYTAAPKGVAAAR</sequence>
<dbReference type="Proteomes" id="UP000191133">
    <property type="component" value="Unassembled WGS sequence"/>
</dbReference>
<keyword evidence="3" id="KW-0732">Signal</keyword>
<dbReference type="GO" id="GO:0016020">
    <property type="term" value="C:membrane"/>
    <property type="evidence" value="ECO:0007669"/>
    <property type="project" value="UniProtKB-SubCell"/>
</dbReference>
<organism evidence="5 6">
    <name type="scientific">Stenotrophomonas indicatrix</name>
    <dbReference type="NCBI Taxonomy" id="2045451"/>
    <lineage>
        <taxon>Bacteria</taxon>
        <taxon>Pseudomonadati</taxon>
        <taxon>Pseudomonadota</taxon>
        <taxon>Gammaproteobacteria</taxon>
        <taxon>Lysobacterales</taxon>
        <taxon>Lysobacteraceae</taxon>
        <taxon>Stenotrophomonas</taxon>
    </lineage>
</organism>
<dbReference type="AlphaFoldDB" id="A0A1W1H2D8"/>